<dbReference type="EMBL" id="CP140154">
    <property type="protein sequence ID" value="WQG91031.1"/>
    <property type="molecule type" value="Genomic_DNA"/>
</dbReference>
<evidence type="ECO:0000313" key="3">
    <source>
        <dbReference type="Proteomes" id="UP000183788"/>
    </source>
</evidence>
<evidence type="ECO:0000313" key="2">
    <source>
        <dbReference type="EMBL" id="WQG91031.1"/>
    </source>
</evidence>
<proteinExistence type="predicted"/>
<reference evidence="2 4" key="2">
    <citation type="submission" date="2023-11" db="EMBL/GenBank/DDBJ databases">
        <title>MicrobeMod: A computational toolkit for identifying prokaryotic methylation and restriction-modification with nanopore sequencing.</title>
        <authorList>
            <person name="Crits-Christoph A."/>
            <person name="Kang S.C."/>
            <person name="Lee H."/>
            <person name="Ostrov N."/>
        </authorList>
    </citation>
    <scope>NUCLEOTIDE SEQUENCE [LARGE SCALE GENOMIC DNA]</scope>
    <source>
        <strain evidence="2 4">ATCC 23090</strain>
    </source>
</reference>
<dbReference type="EMBL" id="FPIZ01000003">
    <property type="protein sequence ID" value="SFW33015.1"/>
    <property type="molecule type" value="Genomic_DNA"/>
</dbReference>
<dbReference type="RefSeq" id="WP_072357758.1">
    <property type="nucleotide sequence ID" value="NZ_CBHWAX010000026.1"/>
</dbReference>
<protein>
    <submittedName>
        <fullName evidence="1">Uncharacterized protein</fullName>
    </submittedName>
</protein>
<dbReference type="OrthoDB" id="674614at2"/>
<organism evidence="1 3">
    <name type="scientific">Chitinophaga sancti</name>
    <dbReference type="NCBI Taxonomy" id="1004"/>
    <lineage>
        <taxon>Bacteria</taxon>
        <taxon>Pseudomonadati</taxon>
        <taxon>Bacteroidota</taxon>
        <taxon>Chitinophagia</taxon>
        <taxon>Chitinophagales</taxon>
        <taxon>Chitinophagaceae</taxon>
        <taxon>Chitinophaga</taxon>
    </lineage>
</organism>
<gene>
    <name evidence="1" type="ORF">SAMN05661012_01184</name>
    <name evidence="2" type="ORF">SR876_05945</name>
</gene>
<sequence>MIQVIYSYKNREFHQLEDTVMNQLAQMGVRQMHALLEPLSDTLVNENGRITINLDQHPKITVEGFSSPVKEHIEMVLRGEA</sequence>
<evidence type="ECO:0000313" key="1">
    <source>
        <dbReference type="EMBL" id="SFW33015.1"/>
    </source>
</evidence>
<dbReference type="Proteomes" id="UP000183788">
    <property type="component" value="Unassembled WGS sequence"/>
</dbReference>
<dbReference type="AlphaFoldDB" id="A0A1K1NCF2"/>
<reference evidence="1 3" key="1">
    <citation type="submission" date="2016-11" db="EMBL/GenBank/DDBJ databases">
        <authorList>
            <person name="Jaros S."/>
            <person name="Januszkiewicz K."/>
            <person name="Wedrychowicz H."/>
        </authorList>
    </citation>
    <scope>NUCLEOTIDE SEQUENCE [LARGE SCALE GENOMIC DNA]</scope>
    <source>
        <strain evidence="1 3">DSM 784</strain>
    </source>
</reference>
<dbReference type="Proteomes" id="UP001326715">
    <property type="component" value="Chromosome"/>
</dbReference>
<evidence type="ECO:0000313" key="4">
    <source>
        <dbReference type="Proteomes" id="UP001326715"/>
    </source>
</evidence>
<keyword evidence="4" id="KW-1185">Reference proteome</keyword>
<name>A0A1K1NCF2_9BACT</name>
<accession>A0A1K1NCF2</accession>